<keyword evidence="3" id="KW-1185">Reference proteome</keyword>
<dbReference type="Proteomes" id="UP000001876">
    <property type="component" value="Unassembled WGS sequence"/>
</dbReference>
<feature type="compositionally biased region" description="Low complexity" evidence="1">
    <location>
        <begin position="193"/>
        <end position="210"/>
    </location>
</feature>
<reference evidence="2 3" key="1">
    <citation type="journal article" date="2009" name="Science">
        <title>Green evolution and dynamic adaptations revealed by genomes of the marine picoeukaryotes Micromonas.</title>
        <authorList>
            <person name="Worden A.Z."/>
            <person name="Lee J.H."/>
            <person name="Mock T."/>
            <person name="Rouze P."/>
            <person name="Simmons M.P."/>
            <person name="Aerts A.L."/>
            <person name="Allen A.E."/>
            <person name="Cuvelier M.L."/>
            <person name="Derelle E."/>
            <person name="Everett M.V."/>
            <person name="Foulon E."/>
            <person name="Grimwood J."/>
            <person name="Gundlach H."/>
            <person name="Henrissat B."/>
            <person name="Napoli C."/>
            <person name="McDonald S.M."/>
            <person name="Parker M.S."/>
            <person name="Rombauts S."/>
            <person name="Salamov A."/>
            <person name="Von Dassow P."/>
            <person name="Badger J.H."/>
            <person name="Coutinho P.M."/>
            <person name="Demir E."/>
            <person name="Dubchak I."/>
            <person name="Gentemann C."/>
            <person name="Eikrem W."/>
            <person name="Gready J.E."/>
            <person name="John U."/>
            <person name="Lanier W."/>
            <person name="Lindquist E.A."/>
            <person name="Lucas S."/>
            <person name="Mayer K.F."/>
            <person name="Moreau H."/>
            <person name="Not F."/>
            <person name="Otillar R."/>
            <person name="Panaud O."/>
            <person name="Pangilinan J."/>
            <person name="Paulsen I."/>
            <person name="Piegu B."/>
            <person name="Poliakov A."/>
            <person name="Robbens S."/>
            <person name="Schmutz J."/>
            <person name="Toulza E."/>
            <person name="Wyss T."/>
            <person name="Zelensky A."/>
            <person name="Zhou K."/>
            <person name="Armbrust E.V."/>
            <person name="Bhattacharya D."/>
            <person name="Goodenough U.W."/>
            <person name="Van de Peer Y."/>
            <person name="Grigoriev I.V."/>
        </authorList>
    </citation>
    <scope>NUCLEOTIDE SEQUENCE [LARGE SCALE GENOMIC DNA]</scope>
    <source>
        <strain evidence="2 3">CCMP1545</strain>
    </source>
</reference>
<name>C1MRH0_MICPC</name>
<organism evidence="3">
    <name type="scientific">Micromonas pusilla (strain CCMP1545)</name>
    <name type="common">Picoplanktonic green alga</name>
    <dbReference type="NCBI Taxonomy" id="564608"/>
    <lineage>
        <taxon>Eukaryota</taxon>
        <taxon>Viridiplantae</taxon>
        <taxon>Chlorophyta</taxon>
        <taxon>Mamiellophyceae</taxon>
        <taxon>Mamiellales</taxon>
        <taxon>Mamiellaceae</taxon>
        <taxon>Micromonas</taxon>
    </lineage>
</organism>
<accession>C1MRH0</accession>
<evidence type="ECO:0000313" key="2">
    <source>
        <dbReference type="EMBL" id="EEH58258.1"/>
    </source>
</evidence>
<feature type="compositionally biased region" description="Basic residues" evidence="1">
    <location>
        <begin position="179"/>
        <end position="192"/>
    </location>
</feature>
<feature type="compositionally biased region" description="Basic and acidic residues" evidence="1">
    <location>
        <begin position="51"/>
        <end position="60"/>
    </location>
</feature>
<feature type="region of interest" description="Disordered" evidence="1">
    <location>
        <begin position="1"/>
        <end position="80"/>
    </location>
</feature>
<evidence type="ECO:0000256" key="1">
    <source>
        <dbReference type="SAM" id="MobiDB-lite"/>
    </source>
</evidence>
<dbReference type="EMBL" id="GG663738">
    <property type="protein sequence ID" value="EEH58258.1"/>
    <property type="molecule type" value="Genomic_DNA"/>
</dbReference>
<dbReference type="SUPFAM" id="SSF101447">
    <property type="entry name" value="Formin homology 2 domain (FH2 domain)"/>
    <property type="match status" value="1"/>
</dbReference>
<evidence type="ECO:0000313" key="3">
    <source>
        <dbReference type="Proteomes" id="UP000001876"/>
    </source>
</evidence>
<feature type="region of interest" description="Disordered" evidence="1">
    <location>
        <begin position="100"/>
        <end position="124"/>
    </location>
</feature>
<proteinExistence type="predicted"/>
<gene>
    <name evidence="2" type="ORF">MICPUCDRAFT_57650</name>
</gene>
<dbReference type="RefSeq" id="XP_003058307.1">
    <property type="nucleotide sequence ID" value="XM_003058261.1"/>
</dbReference>
<feature type="region of interest" description="Disordered" evidence="1">
    <location>
        <begin position="300"/>
        <end position="328"/>
    </location>
</feature>
<feature type="region of interest" description="Disordered" evidence="1">
    <location>
        <begin position="178"/>
        <end position="240"/>
    </location>
</feature>
<dbReference type="KEGG" id="mpp:MICPUCDRAFT_57650"/>
<feature type="compositionally biased region" description="Basic and acidic residues" evidence="1">
    <location>
        <begin position="100"/>
        <end position="113"/>
    </location>
</feature>
<feature type="compositionally biased region" description="Pro residues" evidence="1">
    <location>
        <begin position="221"/>
        <end position="235"/>
    </location>
</feature>
<sequence>MGSLLFGWDTPHDPPRPGSRVPQGAAPTPSRSSVVDAPPHSCARPGYVKCEAARIDRLARGETATAAETRATEDEDEETATEAMLRDVRLAAWHRILGDARTRAGEEEPRASAEPRATSTSPPRVDDAALAGVAAATNVHDGNVRAMDALTLVNASSAARASEPKVRVSLTVVVERAAPRRRRRRRRRRRLAAGRSSGTRSRAAGCRRGATIAISRAISPPRSPPPPPPPPPPPKSSERVQVSLQVVDARDSKASVAARGAFVRVVNEVIRRARVKEREERDATDDDRAHWWRGTRSALLNAPPSTARDGGRGPERWGGGGGFTPQFMQDTTLRWDGEEEEEEEKRADAAA</sequence>
<protein>
    <submittedName>
        <fullName evidence="2">Predicted protein</fullName>
    </submittedName>
</protein>
<dbReference type="GeneID" id="9683745"/>
<dbReference type="AlphaFoldDB" id="C1MRH0"/>